<feature type="domain" description="Fe2OG dioxygenase" evidence="13">
    <location>
        <begin position="226"/>
        <end position="329"/>
    </location>
</feature>
<evidence type="ECO:0000256" key="7">
    <source>
        <dbReference type="ARBA" id="ARBA00031011"/>
    </source>
</evidence>
<protein>
    <recommendedName>
        <fullName evidence="5">2-oxoglutarate-dependent ethylene/succinate-forming enzyme</fullName>
        <ecNumber evidence="4">1.13.12.19</ecNumber>
        <ecNumber evidence="3">1.14.20.7</ecNumber>
    </recommendedName>
    <alternativeName>
        <fullName evidence="7">2-oxoglutarate dioxygenase (ethylene-forming)</fullName>
    </alternativeName>
    <alternativeName>
        <fullName evidence="8">2-oxoglutarate/L-arginine monooxygenase/decarboxylase (succinate-forming)</fullName>
    </alternativeName>
</protein>
<dbReference type="PROSITE" id="PS51471">
    <property type="entry name" value="FE2OG_OXY"/>
    <property type="match status" value="1"/>
</dbReference>
<comment type="caution">
    <text evidence="14">The sequence shown here is derived from an EMBL/GenBank/DDBJ whole genome shotgun (WGS) entry which is preliminary data.</text>
</comment>
<gene>
    <name evidence="14" type="ORF">GN330_11500</name>
</gene>
<evidence type="ECO:0000313" key="15">
    <source>
        <dbReference type="Proteomes" id="UP000463224"/>
    </source>
</evidence>
<keyword evidence="11" id="KW-0408">Iron</keyword>
<evidence type="ECO:0000256" key="1">
    <source>
        <dbReference type="ARBA" id="ARBA00001954"/>
    </source>
</evidence>
<dbReference type="EMBL" id="WPHG01000002">
    <property type="protein sequence ID" value="MVA97870.1"/>
    <property type="molecule type" value="Genomic_DNA"/>
</dbReference>
<comment type="cofactor">
    <cofactor evidence="1">
        <name>Fe(2+)</name>
        <dbReference type="ChEBI" id="CHEBI:29033"/>
    </cofactor>
</comment>
<comment type="similarity">
    <text evidence="11">Belongs to the iron/ascorbate-dependent oxidoreductase family.</text>
</comment>
<keyword evidence="6" id="KW-0266">Ethylene biosynthesis</keyword>
<dbReference type="PANTHER" id="PTHR47990">
    <property type="entry name" value="2-OXOGLUTARATE (2OG) AND FE(II)-DEPENDENT OXYGENASE SUPERFAMILY PROTEIN-RELATED"/>
    <property type="match status" value="1"/>
</dbReference>
<dbReference type="Gene3D" id="2.60.120.330">
    <property type="entry name" value="B-lactam Antibiotic, Isopenicillin N Synthase, Chain"/>
    <property type="match status" value="1"/>
</dbReference>
<evidence type="ECO:0000256" key="5">
    <source>
        <dbReference type="ARBA" id="ARBA00019045"/>
    </source>
</evidence>
<evidence type="ECO:0000313" key="14">
    <source>
        <dbReference type="EMBL" id="MVA97870.1"/>
    </source>
</evidence>
<dbReference type="Pfam" id="PF14226">
    <property type="entry name" value="DIOX_N"/>
    <property type="match status" value="1"/>
</dbReference>
<sequence>MRRYVGRADTCIGTRRNSEPKEEHDMTETISSTHSDSGPAGVTTGAVPPAKSIPFTQVPLVDFQGFRDGTDADKKRVAAEIGKALNDVGFFYLVNHGIPAGDVADVFGAARGFFTQPAGRKDAVSSENTSNHRGYFPMGGENVDPAHTRDLKEGFDIGFEGPLAQEAAGKGGLRGLNQWPDDPPGFRPALERYYEHTVALGRDLCRAFALALDMEEDTFDREIEHSESRMRLLSYPPQPGGPKDSRAFGAGAHTDCGCLTILAQDAIGGLSARNSAGDWIAVDPIENALICNVGDIMEQWSGGRFASTVHRVINDSDRIRYSVALFFNPNLDVVVDSFKSLTGAKSAGGKSTTEEYLGCCFSETRSACQLP</sequence>
<evidence type="ECO:0000256" key="12">
    <source>
        <dbReference type="SAM" id="MobiDB-lite"/>
    </source>
</evidence>
<name>A0A844QIS4_9HYPH</name>
<evidence type="ECO:0000256" key="4">
    <source>
        <dbReference type="ARBA" id="ARBA00012531"/>
    </source>
</evidence>
<dbReference type="SUPFAM" id="SSF51197">
    <property type="entry name" value="Clavaminate synthase-like"/>
    <property type="match status" value="1"/>
</dbReference>
<evidence type="ECO:0000256" key="2">
    <source>
        <dbReference type="ARBA" id="ARBA00004767"/>
    </source>
</evidence>
<proteinExistence type="inferred from homology"/>
<dbReference type="Pfam" id="PF03171">
    <property type="entry name" value="2OG-FeII_Oxy"/>
    <property type="match status" value="1"/>
</dbReference>
<feature type="region of interest" description="Disordered" evidence="12">
    <location>
        <begin position="1"/>
        <end position="41"/>
    </location>
</feature>
<dbReference type="InterPro" id="IPR005123">
    <property type="entry name" value="Oxoglu/Fe-dep_dioxygenase_dom"/>
</dbReference>
<comment type="pathway">
    <text evidence="2">Alkene biosynthesis; ethylene biosynthesis via 2-oxoglutarate.</text>
</comment>
<keyword evidence="11" id="KW-0560">Oxidoreductase</keyword>
<evidence type="ECO:0000259" key="13">
    <source>
        <dbReference type="PROSITE" id="PS51471"/>
    </source>
</evidence>
<dbReference type="InterPro" id="IPR044861">
    <property type="entry name" value="IPNS-like_FE2OG_OXY"/>
</dbReference>
<dbReference type="EC" id="1.13.12.19" evidence="4"/>
<keyword evidence="11" id="KW-0479">Metal-binding</keyword>
<evidence type="ECO:0000256" key="3">
    <source>
        <dbReference type="ARBA" id="ARBA00012293"/>
    </source>
</evidence>
<comment type="catalytic activity">
    <reaction evidence="9">
        <text>2-oxoglutarate + O2 + 2 H(+) = ethene + 3 CO2 + H2O</text>
        <dbReference type="Rhea" id="RHEA:31523"/>
        <dbReference type="ChEBI" id="CHEBI:15377"/>
        <dbReference type="ChEBI" id="CHEBI:15378"/>
        <dbReference type="ChEBI" id="CHEBI:15379"/>
        <dbReference type="ChEBI" id="CHEBI:16526"/>
        <dbReference type="ChEBI" id="CHEBI:16810"/>
        <dbReference type="ChEBI" id="CHEBI:18153"/>
        <dbReference type="EC" id="1.13.12.19"/>
    </reaction>
</comment>
<reference evidence="14 15" key="1">
    <citation type="submission" date="2019-12" db="EMBL/GenBank/DDBJ databases">
        <title>Nitratireductor arenosus sp. nov., Isolated from sea sand, Jeju island, South Korea.</title>
        <authorList>
            <person name="Kim W."/>
        </authorList>
    </citation>
    <scope>NUCLEOTIDE SEQUENCE [LARGE SCALE GENOMIC DNA]</scope>
    <source>
        <strain evidence="14 15">CAU 1489</strain>
    </source>
</reference>
<accession>A0A844QIS4</accession>
<evidence type="ECO:0000256" key="11">
    <source>
        <dbReference type="RuleBase" id="RU003682"/>
    </source>
</evidence>
<keyword evidence="15" id="KW-1185">Reference proteome</keyword>
<dbReference type="GO" id="GO:0046872">
    <property type="term" value="F:metal ion binding"/>
    <property type="evidence" value="ECO:0007669"/>
    <property type="project" value="UniProtKB-KW"/>
</dbReference>
<evidence type="ECO:0000256" key="9">
    <source>
        <dbReference type="ARBA" id="ARBA00047725"/>
    </source>
</evidence>
<organism evidence="14 15">
    <name type="scientific">Nitratireductor arenosus</name>
    <dbReference type="NCBI Taxonomy" id="2682096"/>
    <lineage>
        <taxon>Bacteria</taxon>
        <taxon>Pseudomonadati</taxon>
        <taxon>Pseudomonadota</taxon>
        <taxon>Alphaproteobacteria</taxon>
        <taxon>Hyphomicrobiales</taxon>
        <taxon>Phyllobacteriaceae</taxon>
        <taxon>Nitratireductor</taxon>
    </lineage>
</organism>
<dbReference type="PRINTS" id="PR00682">
    <property type="entry name" value="IPNSYNTHASE"/>
</dbReference>
<dbReference type="GO" id="GO:0009693">
    <property type="term" value="P:ethylene biosynthetic process"/>
    <property type="evidence" value="ECO:0007669"/>
    <property type="project" value="UniProtKB-KW"/>
</dbReference>
<dbReference type="InterPro" id="IPR027443">
    <property type="entry name" value="IPNS-like_sf"/>
</dbReference>
<evidence type="ECO:0000256" key="8">
    <source>
        <dbReference type="ARBA" id="ARBA00031282"/>
    </source>
</evidence>
<comment type="catalytic activity">
    <reaction evidence="10">
        <text>L-arginine + 2-oxoglutarate + O2 = guanidine + L-glutamate 5-semialdehyde + succinate + CO2</text>
        <dbReference type="Rhea" id="RHEA:31535"/>
        <dbReference type="ChEBI" id="CHEBI:15379"/>
        <dbReference type="ChEBI" id="CHEBI:16526"/>
        <dbReference type="ChEBI" id="CHEBI:16810"/>
        <dbReference type="ChEBI" id="CHEBI:30031"/>
        <dbReference type="ChEBI" id="CHEBI:30087"/>
        <dbReference type="ChEBI" id="CHEBI:32682"/>
        <dbReference type="ChEBI" id="CHEBI:58066"/>
        <dbReference type="EC" id="1.14.20.7"/>
    </reaction>
</comment>
<feature type="compositionally biased region" description="Basic and acidic residues" evidence="12">
    <location>
        <begin position="16"/>
        <end position="27"/>
    </location>
</feature>
<dbReference type="InterPro" id="IPR050231">
    <property type="entry name" value="Iron_ascorbate_oxido_reductase"/>
</dbReference>
<dbReference type="EC" id="1.14.20.7" evidence="3"/>
<dbReference type="GO" id="GO:0102276">
    <property type="term" value="F:2-oxoglutarate oxygenase/decarboxylase (ethylene-forming) activity"/>
    <property type="evidence" value="ECO:0007669"/>
    <property type="project" value="UniProtKB-EC"/>
</dbReference>
<evidence type="ECO:0000256" key="10">
    <source>
        <dbReference type="ARBA" id="ARBA00049359"/>
    </source>
</evidence>
<evidence type="ECO:0000256" key="6">
    <source>
        <dbReference type="ARBA" id="ARBA00022666"/>
    </source>
</evidence>
<dbReference type="AlphaFoldDB" id="A0A844QIS4"/>
<feature type="region of interest" description="Disordered" evidence="12">
    <location>
        <begin position="121"/>
        <end position="147"/>
    </location>
</feature>
<dbReference type="InterPro" id="IPR026992">
    <property type="entry name" value="DIOX_N"/>
</dbReference>
<dbReference type="Proteomes" id="UP000463224">
    <property type="component" value="Unassembled WGS sequence"/>
</dbReference>